<sequence length="308" mass="34224">MASTWLALSPEQRASLAVELHQNPTAILDALRAPAPAVQTPRPQTTPTPAPVSQKYFSVIGLWSNHEPLHLLHRVPFALSPCVHYAHWALRATSALLGVLSASRESAYYGLTGAGAGMVLRMSKDPGAPALADGDDIEATVPGVRGHRCFYIHFGPTVPYPRTNGWKPSEAIRVSEYRRAVALSNTDPARRPHERSPHRPIRAPLRRIRATRSRRGARARMGPRYPRCYIRQYLSRVRRRRAGYRLHVPFPGRPQRPQKYHLCYCRAAACPRRSGRRALCAEHGGKCRRVGDRPGGRTTSSKAAVGKP</sequence>
<feature type="compositionally biased region" description="Basic and acidic residues" evidence="1">
    <location>
        <begin position="286"/>
        <end position="295"/>
    </location>
</feature>
<proteinExistence type="predicted"/>
<gene>
    <name evidence="2" type="ORF">B0H17DRAFT_344376</name>
</gene>
<protein>
    <submittedName>
        <fullName evidence="2">Uncharacterized protein</fullName>
    </submittedName>
</protein>
<evidence type="ECO:0000313" key="2">
    <source>
        <dbReference type="EMBL" id="KAJ7658974.1"/>
    </source>
</evidence>
<keyword evidence="3" id="KW-1185">Reference proteome</keyword>
<dbReference type="AlphaFoldDB" id="A0AAD7CR26"/>
<name>A0AAD7CR26_MYCRO</name>
<organism evidence="2 3">
    <name type="scientific">Mycena rosella</name>
    <name type="common">Pink bonnet</name>
    <name type="synonym">Agaricus rosellus</name>
    <dbReference type="NCBI Taxonomy" id="1033263"/>
    <lineage>
        <taxon>Eukaryota</taxon>
        <taxon>Fungi</taxon>
        <taxon>Dikarya</taxon>
        <taxon>Basidiomycota</taxon>
        <taxon>Agaricomycotina</taxon>
        <taxon>Agaricomycetes</taxon>
        <taxon>Agaricomycetidae</taxon>
        <taxon>Agaricales</taxon>
        <taxon>Marasmiineae</taxon>
        <taxon>Mycenaceae</taxon>
        <taxon>Mycena</taxon>
    </lineage>
</organism>
<dbReference type="Proteomes" id="UP001221757">
    <property type="component" value="Unassembled WGS sequence"/>
</dbReference>
<evidence type="ECO:0000313" key="3">
    <source>
        <dbReference type="Proteomes" id="UP001221757"/>
    </source>
</evidence>
<accession>A0AAD7CR26</accession>
<feature type="region of interest" description="Disordered" evidence="1">
    <location>
        <begin position="286"/>
        <end position="308"/>
    </location>
</feature>
<comment type="caution">
    <text evidence="2">The sequence shown here is derived from an EMBL/GenBank/DDBJ whole genome shotgun (WGS) entry which is preliminary data.</text>
</comment>
<evidence type="ECO:0000256" key="1">
    <source>
        <dbReference type="SAM" id="MobiDB-lite"/>
    </source>
</evidence>
<reference evidence="2" key="1">
    <citation type="submission" date="2023-03" db="EMBL/GenBank/DDBJ databases">
        <title>Massive genome expansion in bonnet fungi (Mycena s.s.) driven by repeated elements and novel gene families across ecological guilds.</title>
        <authorList>
            <consortium name="Lawrence Berkeley National Laboratory"/>
            <person name="Harder C.B."/>
            <person name="Miyauchi S."/>
            <person name="Viragh M."/>
            <person name="Kuo A."/>
            <person name="Thoen E."/>
            <person name="Andreopoulos B."/>
            <person name="Lu D."/>
            <person name="Skrede I."/>
            <person name="Drula E."/>
            <person name="Henrissat B."/>
            <person name="Morin E."/>
            <person name="Kohler A."/>
            <person name="Barry K."/>
            <person name="LaButti K."/>
            <person name="Morin E."/>
            <person name="Salamov A."/>
            <person name="Lipzen A."/>
            <person name="Mereny Z."/>
            <person name="Hegedus B."/>
            <person name="Baldrian P."/>
            <person name="Stursova M."/>
            <person name="Weitz H."/>
            <person name="Taylor A."/>
            <person name="Grigoriev I.V."/>
            <person name="Nagy L.G."/>
            <person name="Martin F."/>
            <person name="Kauserud H."/>
        </authorList>
    </citation>
    <scope>NUCLEOTIDE SEQUENCE</scope>
    <source>
        <strain evidence="2">CBHHK067</strain>
    </source>
</reference>
<dbReference type="EMBL" id="JARKIE010000274">
    <property type="protein sequence ID" value="KAJ7658974.1"/>
    <property type="molecule type" value="Genomic_DNA"/>
</dbReference>